<dbReference type="GO" id="GO:0003677">
    <property type="term" value="F:DNA binding"/>
    <property type="evidence" value="ECO:0007669"/>
    <property type="project" value="UniProtKB-KW"/>
</dbReference>
<reference evidence="3 4" key="1">
    <citation type="submission" date="2017-06" db="EMBL/GenBank/DDBJ databases">
        <title>Draft Genome Sequence of Bacillus sp Strain 36R Isolated from saline sediment at Atanasia, Sonora, Mexico.</title>
        <authorList>
            <person name="Sanchez Diaz R."/>
            <person name="Quiroz Macias M.E."/>
            <person name="Ibarra Gamez J.C."/>
            <person name="Enciso Ibarra J."/>
            <person name="Gomez Gil B."/>
            <person name="Galaviz Silva L."/>
        </authorList>
    </citation>
    <scope>NUCLEOTIDE SEQUENCE [LARGE SCALE GENOMIC DNA]</scope>
    <source>
        <strain evidence="3 4">36R_ATNSAL</strain>
    </source>
</reference>
<dbReference type="PANTHER" id="PTHR46558:SF4">
    <property type="entry name" value="DNA-BIDING PHAGE PROTEIN"/>
    <property type="match status" value="1"/>
</dbReference>
<dbReference type="AlphaFoldDB" id="A0A2A5IZJ1"/>
<proteinExistence type="predicted"/>
<dbReference type="PANTHER" id="PTHR46558">
    <property type="entry name" value="TRACRIPTIONAL REGULATORY PROTEIN-RELATED-RELATED"/>
    <property type="match status" value="1"/>
</dbReference>
<sequence>MKVNEKLRNIRKSKGMTQKFVAQELNVPIATYNSYELGRRKIHVELLKDIANVLNEPIQNFFVNKIYETKNCDNSKTNTA</sequence>
<feature type="domain" description="HTH cro/C1-type" evidence="2">
    <location>
        <begin position="7"/>
        <end position="61"/>
    </location>
</feature>
<dbReference type="EMBL" id="NKHG01000018">
    <property type="protein sequence ID" value="PCK22750.1"/>
    <property type="molecule type" value="Genomic_DNA"/>
</dbReference>
<protein>
    <submittedName>
        <fullName evidence="3">Transcriptional regulator</fullName>
    </submittedName>
</protein>
<accession>A0A2A5IZJ1</accession>
<comment type="caution">
    <text evidence="3">The sequence shown here is derived from an EMBL/GenBank/DDBJ whole genome shotgun (WGS) entry which is preliminary data.</text>
</comment>
<evidence type="ECO:0000259" key="2">
    <source>
        <dbReference type="PROSITE" id="PS50943"/>
    </source>
</evidence>
<evidence type="ECO:0000256" key="1">
    <source>
        <dbReference type="ARBA" id="ARBA00023125"/>
    </source>
</evidence>
<organism evidence="3 4">
    <name type="scientific">Bacillus pumilus</name>
    <name type="common">Bacillus mesentericus</name>
    <dbReference type="NCBI Taxonomy" id="1408"/>
    <lineage>
        <taxon>Bacteria</taxon>
        <taxon>Bacillati</taxon>
        <taxon>Bacillota</taxon>
        <taxon>Bacilli</taxon>
        <taxon>Bacillales</taxon>
        <taxon>Bacillaceae</taxon>
        <taxon>Bacillus</taxon>
    </lineage>
</organism>
<keyword evidence="1" id="KW-0238">DNA-binding</keyword>
<gene>
    <name evidence="3" type="ORF">CEY02_03265</name>
</gene>
<dbReference type="CDD" id="cd00093">
    <property type="entry name" value="HTH_XRE"/>
    <property type="match status" value="1"/>
</dbReference>
<dbReference type="OrthoDB" id="9808239at2"/>
<dbReference type="InterPro" id="IPR001387">
    <property type="entry name" value="Cro/C1-type_HTH"/>
</dbReference>
<evidence type="ECO:0000313" key="4">
    <source>
        <dbReference type="Proteomes" id="UP000228754"/>
    </source>
</evidence>
<dbReference type="Proteomes" id="UP000228754">
    <property type="component" value="Unassembled WGS sequence"/>
</dbReference>
<dbReference type="SMART" id="SM00530">
    <property type="entry name" value="HTH_XRE"/>
    <property type="match status" value="1"/>
</dbReference>
<dbReference type="Gene3D" id="1.10.260.40">
    <property type="entry name" value="lambda repressor-like DNA-binding domains"/>
    <property type="match status" value="1"/>
</dbReference>
<dbReference type="PROSITE" id="PS50943">
    <property type="entry name" value="HTH_CROC1"/>
    <property type="match status" value="1"/>
</dbReference>
<dbReference type="SUPFAM" id="SSF47413">
    <property type="entry name" value="lambda repressor-like DNA-binding domains"/>
    <property type="match status" value="1"/>
</dbReference>
<evidence type="ECO:0000313" key="3">
    <source>
        <dbReference type="EMBL" id="PCK22750.1"/>
    </source>
</evidence>
<name>A0A2A5IZJ1_BACPU</name>
<dbReference type="InterPro" id="IPR010982">
    <property type="entry name" value="Lambda_DNA-bd_dom_sf"/>
</dbReference>
<dbReference type="Pfam" id="PF01381">
    <property type="entry name" value="HTH_3"/>
    <property type="match status" value="1"/>
</dbReference>